<keyword evidence="8" id="KW-0408">Iron</keyword>
<name>A0A5N5P6C0_9ROSI</name>
<keyword evidence="5" id="KW-0479">Metal-binding</keyword>
<evidence type="ECO:0000256" key="8">
    <source>
        <dbReference type="ARBA" id="ARBA00023004"/>
    </source>
</evidence>
<dbReference type="GO" id="GO:0004497">
    <property type="term" value="F:monooxygenase activity"/>
    <property type="evidence" value="ECO:0007669"/>
    <property type="project" value="UniProtKB-KW"/>
</dbReference>
<evidence type="ECO:0000256" key="11">
    <source>
        <dbReference type="SAM" id="SignalP"/>
    </source>
</evidence>
<dbReference type="InterPro" id="IPR036396">
    <property type="entry name" value="Cyt_P450_sf"/>
</dbReference>
<keyword evidence="11" id="KW-0732">Signal</keyword>
<evidence type="ECO:0000313" key="13">
    <source>
        <dbReference type="Proteomes" id="UP000326939"/>
    </source>
</evidence>
<dbReference type="GO" id="GO:0005506">
    <property type="term" value="F:iron ion binding"/>
    <property type="evidence" value="ECO:0007669"/>
    <property type="project" value="InterPro"/>
</dbReference>
<evidence type="ECO:0000256" key="7">
    <source>
        <dbReference type="ARBA" id="ARBA00023002"/>
    </source>
</evidence>
<evidence type="ECO:0000256" key="3">
    <source>
        <dbReference type="ARBA" id="ARBA00022617"/>
    </source>
</evidence>
<dbReference type="GO" id="GO:0016705">
    <property type="term" value="F:oxidoreductase activity, acting on paired donors, with incorporation or reduction of molecular oxygen"/>
    <property type="evidence" value="ECO:0007669"/>
    <property type="project" value="InterPro"/>
</dbReference>
<dbReference type="GO" id="GO:0020037">
    <property type="term" value="F:heme binding"/>
    <property type="evidence" value="ECO:0007669"/>
    <property type="project" value="InterPro"/>
</dbReference>
<evidence type="ECO:0000256" key="2">
    <source>
        <dbReference type="ARBA" id="ARBA00010617"/>
    </source>
</evidence>
<dbReference type="PANTHER" id="PTHR47947:SF62">
    <property type="entry name" value="CYTOCHROME P450, FAMILY 81, SUBFAMILY D, POLYPEPTIDE 5"/>
    <property type="match status" value="1"/>
</dbReference>
<dbReference type="InterPro" id="IPR001128">
    <property type="entry name" value="Cyt_P450"/>
</dbReference>
<keyword evidence="10" id="KW-0472">Membrane</keyword>
<comment type="subcellular location">
    <subcellularLocation>
        <location evidence="1">Membrane</location>
        <topology evidence="1">Single-pass membrane protein</topology>
    </subcellularLocation>
</comment>
<evidence type="ECO:0000256" key="9">
    <source>
        <dbReference type="ARBA" id="ARBA00023033"/>
    </source>
</evidence>
<evidence type="ECO:0000256" key="10">
    <source>
        <dbReference type="ARBA" id="ARBA00023136"/>
    </source>
</evidence>
<keyword evidence="6" id="KW-1133">Transmembrane helix</keyword>
<evidence type="ECO:0000313" key="12">
    <source>
        <dbReference type="EMBL" id="KAB5574463.1"/>
    </source>
</evidence>
<evidence type="ECO:0000256" key="6">
    <source>
        <dbReference type="ARBA" id="ARBA00022989"/>
    </source>
</evidence>
<protein>
    <recommendedName>
        <fullName evidence="14">Cytochrome P450</fullName>
    </recommendedName>
</protein>
<comment type="similarity">
    <text evidence="2">Belongs to the cytochrome P450 family.</text>
</comment>
<organism evidence="12 13">
    <name type="scientific">Salix brachista</name>
    <dbReference type="NCBI Taxonomy" id="2182728"/>
    <lineage>
        <taxon>Eukaryota</taxon>
        <taxon>Viridiplantae</taxon>
        <taxon>Streptophyta</taxon>
        <taxon>Embryophyta</taxon>
        <taxon>Tracheophyta</taxon>
        <taxon>Spermatophyta</taxon>
        <taxon>Magnoliopsida</taxon>
        <taxon>eudicotyledons</taxon>
        <taxon>Gunneridae</taxon>
        <taxon>Pentapetalae</taxon>
        <taxon>rosids</taxon>
        <taxon>fabids</taxon>
        <taxon>Malpighiales</taxon>
        <taxon>Salicaceae</taxon>
        <taxon>Saliceae</taxon>
        <taxon>Salix</taxon>
    </lineage>
</organism>
<dbReference type="Pfam" id="PF00067">
    <property type="entry name" value="p450"/>
    <property type="match status" value="1"/>
</dbReference>
<dbReference type="InterPro" id="IPR050651">
    <property type="entry name" value="Plant_Cytochrome_P450_Monoox"/>
</dbReference>
<dbReference type="PANTHER" id="PTHR47947">
    <property type="entry name" value="CYTOCHROME P450 82C3-RELATED"/>
    <property type="match status" value="1"/>
</dbReference>
<evidence type="ECO:0000256" key="1">
    <source>
        <dbReference type="ARBA" id="ARBA00004167"/>
    </source>
</evidence>
<dbReference type="EMBL" id="VDCV01000001">
    <property type="protein sequence ID" value="KAB5574463.1"/>
    <property type="molecule type" value="Genomic_DNA"/>
</dbReference>
<dbReference type="SUPFAM" id="SSF48264">
    <property type="entry name" value="Cytochrome P450"/>
    <property type="match status" value="1"/>
</dbReference>
<keyword evidence="7" id="KW-0560">Oxidoreductase</keyword>
<evidence type="ECO:0008006" key="14">
    <source>
        <dbReference type="Google" id="ProtNLM"/>
    </source>
</evidence>
<comment type="caution">
    <text evidence="12">The sequence shown here is derived from an EMBL/GenBank/DDBJ whole genome shotgun (WGS) entry which is preliminary data.</text>
</comment>
<reference evidence="13" key="1">
    <citation type="journal article" date="2019" name="Gigascience">
        <title>De novo genome assembly of the endangered Acer yangbiense, a plant species with extremely small populations endemic to Yunnan Province, China.</title>
        <authorList>
            <person name="Yang J."/>
            <person name="Wariss H.M."/>
            <person name="Tao L."/>
            <person name="Zhang R."/>
            <person name="Yun Q."/>
            <person name="Hollingsworth P."/>
            <person name="Dao Z."/>
            <person name="Luo G."/>
            <person name="Guo H."/>
            <person name="Ma Y."/>
            <person name="Sun W."/>
        </authorList>
    </citation>
    <scope>NUCLEOTIDE SEQUENCE [LARGE SCALE GENOMIC DNA]</scope>
    <source>
        <strain evidence="13">cv. br00</strain>
    </source>
</reference>
<dbReference type="InterPro" id="IPR002401">
    <property type="entry name" value="Cyt_P450_E_grp-I"/>
</dbReference>
<dbReference type="AlphaFoldDB" id="A0A5N5P6C0"/>
<keyword evidence="13" id="KW-1185">Reference proteome</keyword>
<keyword evidence="4" id="KW-0812">Transmembrane</keyword>
<evidence type="ECO:0000256" key="4">
    <source>
        <dbReference type="ARBA" id="ARBA00022692"/>
    </source>
</evidence>
<evidence type="ECO:0000256" key="5">
    <source>
        <dbReference type="ARBA" id="ARBA00022723"/>
    </source>
</evidence>
<dbReference type="Gene3D" id="1.10.630.10">
    <property type="entry name" value="Cytochrome P450"/>
    <property type="match status" value="1"/>
</dbReference>
<feature type="chain" id="PRO_5024382025" description="Cytochrome P450" evidence="11">
    <location>
        <begin position="19"/>
        <end position="272"/>
    </location>
</feature>
<accession>A0A5N5P6C0</accession>
<dbReference type="PRINTS" id="PR00463">
    <property type="entry name" value="EP450I"/>
</dbReference>
<keyword evidence="3" id="KW-0349">Heme</keyword>
<sequence length="272" mass="31563">MQILCYSLLPCLLFLLSTKFLLHKRKKRNLPPSPFALPIIGHLHLLKLPIHRTLDSLSKKYGPIFSLQLGSYLAVVDVSSPSMVEECFTKKDIVLANRPHFLGGKHLLSYNNSNMGSAGYGDHWRNLRRISALKIFSTSRLASLFSIRREEVNILTRRLNSGSSHGYAKVELRSMFFDLTCNVIMRMVAGKRYYGEDVKETVEARIFREILKDFIGYIAMIQVGSMIPILQWVDFTQDFKKLDRLNKRMDMFLQGLINEHRHDRERNTIRMK</sequence>
<gene>
    <name evidence="12" type="ORF">DKX38_001657</name>
</gene>
<feature type="signal peptide" evidence="11">
    <location>
        <begin position="1"/>
        <end position="18"/>
    </location>
</feature>
<dbReference type="GO" id="GO:0016020">
    <property type="term" value="C:membrane"/>
    <property type="evidence" value="ECO:0007669"/>
    <property type="project" value="UniProtKB-SubCell"/>
</dbReference>
<keyword evidence="9" id="KW-0503">Monooxygenase</keyword>
<proteinExistence type="inferred from homology"/>
<dbReference type="Proteomes" id="UP000326939">
    <property type="component" value="Chromosome 1"/>
</dbReference>